<evidence type="ECO:0000313" key="3">
    <source>
        <dbReference type="EMBL" id="JAG05305.1"/>
    </source>
</evidence>
<reference evidence="3" key="1">
    <citation type="journal article" date="2014" name="PLoS ONE">
        <title>Transcriptome-Based Identification of ABC Transporters in the Western Tarnished Plant Bug Lygus hesperus.</title>
        <authorList>
            <person name="Hull J.J."/>
            <person name="Chaney K."/>
            <person name="Geib S.M."/>
            <person name="Fabrick J.A."/>
            <person name="Brent C.S."/>
            <person name="Walsh D."/>
            <person name="Lavine L.C."/>
        </authorList>
    </citation>
    <scope>NUCLEOTIDE SEQUENCE</scope>
</reference>
<organism evidence="3">
    <name type="scientific">Lygus hesperus</name>
    <name type="common">Western plant bug</name>
    <dbReference type="NCBI Taxonomy" id="30085"/>
    <lineage>
        <taxon>Eukaryota</taxon>
        <taxon>Metazoa</taxon>
        <taxon>Ecdysozoa</taxon>
        <taxon>Arthropoda</taxon>
        <taxon>Hexapoda</taxon>
        <taxon>Insecta</taxon>
        <taxon>Pterygota</taxon>
        <taxon>Neoptera</taxon>
        <taxon>Paraneoptera</taxon>
        <taxon>Hemiptera</taxon>
        <taxon>Heteroptera</taxon>
        <taxon>Panheteroptera</taxon>
        <taxon>Cimicomorpha</taxon>
        <taxon>Miridae</taxon>
        <taxon>Mirini</taxon>
        <taxon>Lygus</taxon>
    </lineage>
</organism>
<dbReference type="PANTHER" id="PTHR47331:SF5">
    <property type="entry name" value="RIBONUCLEASE H"/>
    <property type="match status" value="1"/>
</dbReference>
<accession>A0A0A9WKB9</accession>
<dbReference type="EMBL" id="GBHO01038299">
    <property type="protein sequence ID" value="JAG05305.1"/>
    <property type="molecule type" value="Transcribed_RNA"/>
</dbReference>
<evidence type="ECO:0000259" key="2">
    <source>
        <dbReference type="Pfam" id="PF18701"/>
    </source>
</evidence>
<feature type="region of interest" description="Disordered" evidence="1">
    <location>
        <begin position="113"/>
        <end position="168"/>
    </location>
</feature>
<protein>
    <submittedName>
        <fullName evidence="3">tRNA pseudouridine synthase A</fullName>
    </submittedName>
</protein>
<sequence length="168" mass="19288">DLDQLEATSLESRWRYLQNVRQGLRSRFQKEYLGFLRSSKKQRHDTIKVGDIVIVGSDKKRLEWQLAKVSELMPGRDDITRLVRLKVQNGEILRPLQRLYPLEIESTASDVNGDALPEALPVDVPSEMENQEALLDQEEEEGLDSSEEETPTTTRSGRVVKKRDVLDL</sequence>
<dbReference type="Pfam" id="PF18701">
    <property type="entry name" value="DUF5641"/>
    <property type="match status" value="1"/>
</dbReference>
<evidence type="ECO:0000256" key="1">
    <source>
        <dbReference type="SAM" id="MobiDB-lite"/>
    </source>
</evidence>
<gene>
    <name evidence="3" type="primary">truA_4</name>
    <name evidence="3" type="ORF">CM83_102016</name>
</gene>
<dbReference type="InterPro" id="IPR040676">
    <property type="entry name" value="DUF5641"/>
</dbReference>
<name>A0A0A9WKB9_LYGHE</name>
<feature type="non-terminal residue" evidence="3">
    <location>
        <position position="1"/>
    </location>
</feature>
<dbReference type="AlphaFoldDB" id="A0A0A9WKB9"/>
<feature type="compositionally biased region" description="Acidic residues" evidence="1">
    <location>
        <begin position="135"/>
        <end position="150"/>
    </location>
</feature>
<reference evidence="3" key="2">
    <citation type="submission" date="2014-07" db="EMBL/GenBank/DDBJ databases">
        <authorList>
            <person name="Hull J."/>
        </authorList>
    </citation>
    <scope>NUCLEOTIDE SEQUENCE</scope>
</reference>
<dbReference type="PANTHER" id="PTHR47331">
    <property type="entry name" value="PHD-TYPE DOMAIN-CONTAINING PROTEIN"/>
    <property type="match status" value="1"/>
</dbReference>
<proteinExistence type="predicted"/>
<feature type="domain" description="DUF5641" evidence="2">
    <location>
        <begin position="12"/>
        <end position="102"/>
    </location>
</feature>